<dbReference type="InterPro" id="IPR050570">
    <property type="entry name" value="Cell_wall_metabolism_enzyme"/>
</dbReference>
<dbReference type="HOGENOM" id="CLU_077601_1_2_11"/>
<feature type="chain" id="PRO_5003077391" evidence="3">
    <location>
        <begin position="44"/>
        <end position="203"/>
    </location>
</feature>
<dbReference type="RefSeq" id="WP_013116715.1">
    <property type="nucleotide sequence ID" value="NC_014151.1"/>
</dbReference>
<dbReference type="GO" id="GO:0004222">
    <property type="term" value="F:metalloendopeptidase activity"/>
    <property type="evidence" value="ECO:0007669"/>
    <property type="project" value="TreeGrafter"/>
</dbReference>
<dbReference type="PANTHER" id="PTHR21666:SF289">
    <property type="entry name" value="L-ALA--D-GLU ENDOPEPTIDASE"/>
    <property type="match status" value="1"/>
</dbReference>
<protein>
    <submittedName>
        <fullName evidence="5">Peptidase M23</fullName>
    </submittedName>
</protein>
<evidence type="ECO:0000259" key="4">
    <source>
        <dbReference type="Pfam" id="PF01551"/>
    </source>
</evidence>
<evidence type="ECO:0000313" key="6">
    <source>
        <dbReference type="Proteomes" id="UP000000849"/>
    </source>
</evidence>
<dbReference type="InterPro" id="IPR016047">
    <property type="entry name" value="M23ase_b-sheet_dom"/>
</dbReference>
<dbReference type="EMBL" id="CP001964">
    <property type="protein sequence ID" value="ADG74381.1"/>
    <property type="molecule type" value="Genomic_DNA"/>
</dbReference>
<evidence type="ECO:0000256" key="3">
    <source>
        <dbReference type="SAM" id="SignalP"/>
    </source>
</evidence>
<organism evidence="5 6">
    <name type="scientific">Cellulomonas flavigena (strain ATCC 482 / DSM 20109 / BCRC 11376 / JCM 18109 / NBRC 3775 / NCIMB 8073 / NRS 134)</name>
    <dbReference type="NCBI Taxonomy" id="446466"/>
    <lineage>
        <taxon>Bacteria</taxon>
        <taxon>Bacillati</taxon>
        <taxon>Actinomycetota</taxon>
        <taxon>Actinomycetes</taxon>
        <taxon>Micrococcales</taxon>
        <taxon>Cellulomonadaceae</taxon>
        <taxon>Cellulomonas</taxon>
    </lineage>
</organism>
<dbReference type="Proteomes" id="UP000000849">
    <property type="component" value="Chromosome"/>
</dbReference>
<dbReference type="KEGG" id="cfl:Cfla_1483"/>
<feature type="region of interest" description="Disordered" evidence="2">
    <location>
        <begin position="44"/>
        <end position="63"/>
    </location>
</feature>
<proteinExistence type="predicted"/>
<reference evidence="5 6" key="1">
    <citation type="journal article" date="2010" name="Stand. Genomic Sci.">
        <title>Complete genome sequence of Cellulomonas flavigena type strain (134).</title>
        <authorList>
            <person name="Abt B."/>
            <person name="Foster B."/>
            <person name="Lapidus A."/>
            <person name="Clum A."/>
            <person name="Sun H."/>
            <person name="Pukall R."/>
            <person name="Lucas S."/>
            <person name="Glavina Del Rio T."/>
            <person name="Nolan M."/>
            <person name="Tice H."/>
            <person name="Cheng J.F."/>
            <person name="Pitluck S."/>
            <person name="Liolios K."/>
            <person name="Ivanova N."/>
            <person name="Mavromatis K."/>
            <person name="Ovchinnikova G."/>
            <person name="Pati A."/>
            <person name="Goodwin L."/>
            <person name="Chen A."/>
            <person name="Palaniappan K."/>
            <person name="Land M."/>
            <person name="Hauser L."/>
            <person name="Chang Y.J."/>
            <person name="Jeffries C.D."/>
            <person name="Rohde M."/>
            <person name="Goker M."/>
            <person name="Woyke T."/>
            <person name="Bristow J."/>
            <person name="Eisen J.A."/>
            <person name="Markowitz V."/>
            <person name="Hugenholtz P."/>
            <person name="Kyrpides N.C."/>
            <person name="Klenk H.P."/>
        </authorList>
    </citation>
    <scope>NUCLEOTIDE SEQUENCE [LARGE SCALE GENOMIC DNA]</scope>
    <source>
        <strain evidence="6">ATCC 482 / DSM 20109 / BCRC 11376 / JCM 18109 / NBRC 3775 / NCIMB 8073 / NRS 134</strain>
    </source>
</reference>
<feature type="domain" description="M23ase beta-sheet core" evidence="4">
    <location>
        <begin position="92"/>
        <end position="187"/>
    </location>
</feature>
<dbReference type="STRING" id="446466.Cfla_1483"/>
<dbReference type="SUPFAM" id="SSF51261">
    <property type="entry name" value="Duplicated hybrid motif"/>
    <property type="match status" value="1"/>
</dbReference>
<dbReference type="InterPro" id="IPR011055">
    <property type="entry name" value="Dup_hybrid_motif"/>
</dbReference>
<dbReference type="AlphaFoldDB" id="D5UD44"/>
<dbReference type="Pfam" id="PF01551">
    <property type="entry name" value="Peptidase_M23"/>
    <property type="match status" value="1"/>
</dbReference>
<sequence length="203" mass="20787">MNPLPRPGPWTGSPPRRAATPVRRTLAAVLALCGATLPLAAAAAPPGVEPGSLEAATARPSGVEPSAYRAPLDGAVHVERAFDLPAAPWLPGHRGIDLATVTGATVRAPADGVVVFAGPVAGRGVLSVLHGDGRRSSLEPIRSEVSVGSRVRAGDPLGTVDGHTHGHPRTAPVLHWGVRDGEEYVDPWALLPGRGPVVLLPVP</sequence>
<dbReference type="OrthoDB" id="5245088at2"/>
<dbReference type="Gene3D" id="2.70.70.10">
    <property type="entry name" value="Glucose Permease (Domain IIA)"/>
    <property type="match status" value="1"/>
</dbReference>
<evidence type="ECO:0000313" key="5">
    <source>
        <dbReference type="EMBL" id="ADG74381.1"/>
    </source>
</evidence>
<gene>
    <name evidence="5" type="ordered locus">Cfla_1483</name>
</gene>
<keyword evidence="1 3" id="KW-0732">Signal</keyword>
<accession>D5UD44</accession>
<keyword evidence="6" id="KW-1185">Reference proteome</keyword>
<dbReference type="CDD" id="cd12797">
    <property type="entry name" value="M23_peptidase"/>
    <property type="match status" value="1"/>
</dbReference>
<evidence type="ECO:0000256" key="2">
    <source>
        <dbReference type="SAM" id="MobiDB-lite"/>
    </source>
</evidence>
<dbReference type="PANTHER" id="PTHR21666">
    <property type="entry name" value="PEPTIDASE-RELATED"/>
    <property type="match status" value="1"/>
</dbReference>
<name>D5UD44_CELFN</name>
<evidence type="ECO:0000256" key="1">
    <source>
        <dbReference type="ARBA" id="ARBA00022729"/>
    </source>
</evidence>
<feature type="signal peptide" evidence="3">
    <location>
        <begin position="1"/>
        <end position="43"/>
    </location>
</feature>
<dbReference type="eggNOG" id="COG0739">
    <property type="taxonomic scope" value="Bacteria"/>
</dbReference>